<evidence type="ECO:0000256" key="6">
    <source>
        <dbReference type="ARBA" id="ARBA00023172"/>
    </source>
</evidence>
<dbReference type="InterPro" id="IPR023400">
    <property type="entry name" value="RecA_C_sf"/>
</dbReference>
<dbReference type="GO" id="GO:0009432">
    <property type="term" value="P:SOS response"/>
    <property type="evidence" value="ECO:0007669"/>
    <property type="project" value="UniProtKB-UniRule"/>
</dbReference>
<name>W6A9K9_9MOLU</name>
<evidence type="ECO:0000259" key="10">
    <source>
        <dbReference type="PROSITE" id="PS50162"/>
    </source>
</evidence>
<dbReference type="CDD" id="cd00983">
    <property type="entry name" value="RecA"/>
    <property type="match status" value="1"/>
</dbReference>
<dbReference type="AlphaFoldDB" id="W6A9K9"/>
<evidence type="ECO:0000256" key="4">
    <source>
        <dbReference type="ARBA" id="ARBA00022840"/>
    </source>
</evidence>
<accession>W6A9K9</accession>
<feature type="domain" description="RecA family profile 2" evidence="11">
    <location>
        <begin position="209"/>
        <end position="282"/>
    </location>
</feature>
<protein>
    <recommendedName>
        <fullName evidence="2 7">Protein RecA</fullName>
    </recommendedName>
    <alternativeName>
        <fullName evidence="7 8">Recombinase A</fullName>
    </alternativeName>
</protein>
<dbReference type="eggNOG" id="COG0468">
    <property type="taxonomic scope" value="Bacteria"/>
</dbReference>
<evidence type="ECO:0000256" key="1">
    <source>
        <dbReference type="ARBA" id="ARBA00009391"/>
    </source>
</evidence>
<dbReference type="GO" id="GO:0003684">
    <property type="term" value="F:damaged DNA binding"/>
    <property type="evidence" value="ECO:0007669"/>
    <property type="project" value="UniProtKB-UniRule"/>
</dbReference>
<comment type="function">
    <text evidence="7">Can catalyze the hydrolysis of ATP in the presence of single-stranded DNA, the ATP-dependent uptake of single-stranded DNA by duplex DNA, and the ATP-dependent hybridization of homologous single-stranded DNAs. It interacts with LexA causing its activation and leading to its autocatalytic cleavage.</text>
</comment>
<comment type="similarity">
    <text evidence="1 7 9">Belongs to the RecA family.</text>
</comment>
<dbReference type="PANTHER" id="PTHR45900">
    <property type="entry name" value="RECA"/>
    <property type="match status" value="1"/>
</dbReference>
<dbReference type="KEGG" id="ssab:SSABA_v1c02590"/>
<dbReference type="NCBIfam" id="TIGR02012">
    <property type="entry name" value="tigrfam_recA"/>
    <property type="match status" value="1"/>
</dbReference>
<proteinExistence type="inferred from homology"/>
<keyword evidence="3 7" id="KW-0547">Nucleotide-binding</keyword>
<keyword evidence="4 7" id="KW-0067">ATP-binding</keyword>
<evidence type="ECO:0000256" key="9">
    <source>
        <dbReference type="RuleBase" id="RU004527"/>
    </source>
</evidence>
<dbReference type="PATRIC" id="fig|1276257.3.peg.265"/>
<dbReference type="GO" id="GO:0005829">
    <property type="term" value="C:cytosol"/>
    <property type="evidence" value="ECO:0007669"/>
    <property type="project" value="TreeGrafter"/>
</dbReference>
<dbReference type="InterPro" id="IPR049428">
    <property type="entry name" value="RecA-like_N"/>
</dbReference>
<dbReference type="GO" id="GO:0006281">
    <property type="term" value="P:DNA repair"/>
    <property type="evidence" value="ECO:0007669"/>
    <property type="project" value="UniProtKB-UniRule"/>
</dbReference>
<dbReference type="Proteomes" id="UP000019265">
    <property type="component" value="Chromosome"/>
</dbReference>
<feature type="domain" description="RecA family profile 1" evidence="10">
    <location>
        <begin position="45"/>
        <end position="204"/>
    </location>
</feature>
<evidence type="ECO:0000259" key="11">
    <source>
        <dbReference type="PROSITE" id="PS50163"/>
    </source>
</evidence>
<dbReference type="PANTHER" id="PTHR45900:SF1">
    <property type="entry name" value="MITOCHONDRIAL DNA REPAIR PROTEIN RECA HOMOLOG-RELATED"/>
    <property type="match status" value="1"/>
</dbReference>
<dbReference type="InterPro" id="IPR020588">
    <property type="entry name" value="RecA_ATP-bd"/>
</dbReference>
<evidence type="ECO:0000256" key="3">
    <source>
        <dbReference type="ARBA" id="ARBA00022741"/>
    </source>
</evidence>
<sequence length="341" mass="37305">MSLSKEKDKNENLTQEEILSNVINEIEKSFGRGSIMKLGDLNNQNIKTISSGSFLVDDAIGIGGYPKGRIIEIYGPESSGKTTLGLHAIAESQKAGGKAAFIDAEHALDPLYAKKIGVDIDNLLVSQPDSGEQALDILEMLVKSNVIDIVILDSVAALVPKAELEGEMSDHSIGLQARLMSKALRKLSGIISKTETVVIFINQLREKVGVIFGSPEITPGGRALRFYSSIRLDVRKGETISENGNPIANKVKIKVVKNKLAAPFKVTQITINYNKGIDKMSEIIELASLYNILNKSGVWYSYGDTKIGQGRDAVKNWLTINQDLYKEICEELERVLITTRG</sequence>
<dbReference type="STRING" id="1276257.SSABA_v1c02590"/>
<dbReference type="InterPro" id="IPR027417">
    <property type="entry name" value="P-loop_NTPase"/>
</dbReference>
<evidence type="ECO:0000313" key="13">
    <source>
        <dbReference type="Proteomes" id="UP000019265"/>
    </source>
</evidence>
<dbReference type="PROSITE" id="PS50163">
    <property type="entry name" value="RECA_3"/>
    <property type="match status" value="1"/>
</dbReference>
<reference evidence="12 13" key="1">
    <citation type="journal article" date="2014" name="Genome Biol. Evol.">
        <title>Molecular evolution of the substrate utilization strategies and putative virulence factors in mosquito-associated Spiroplasma species.</title>
        <authorList>
            <person name="Chang T.H."/>
            <person name="Lo W.S."/>
            <person name="Ku C."/>
            <person name="Chen L.L."/>
            <person name="Kuo C.H."/>
        </authorList>
    </citation>
    <scope>NUCLEOTIDE SEQUENCE [LARGE SCALE GENOMIC DNA]</scope>
    <source>
        <strain evidence="12">Ar-1343</strain>
    </source>
</reference>
<dbReference type="OrthoDB" id="9776733at2"/>
<keyword evidence="7" id="KW-0963">Cytoplasm</keyword>
<keyword evidence="5 7" id="KW-0238">DNA-binding</keyword>
<dbReference type="PRINTS" id="PR00142">
    <property type="entry name" value="RECA"/>
</dbReference>
<keyword evidence="7 8" id="KW-0742">SOS response</keyword>
<dbReference type="GO" id="GO:0003697">
    <property type="term" value="F:single-stranded DNA binding"/>
    <property type="evidence" value="ECO:0007669"/>
    <property type="project" value="UniProtKB-UniRule"/>
</dbReference>
<dbReference type="InterPro" id="IPR013765">
    <property type="entry name" value="DNA_recomb/repair_RecA"/>
</dbReference>
<dbReference type="SUPFAM" id="SSF54752">
    <property type="entry name" value="RecA protein, C-terminal domain"/>
    <property type="match status" value="1"/>
</dbReference>
<evidence type="ECO:0000256" key="7">
    <source>
        <dbReference type="HAMAP-Rule" id="MF_00268"/>
    </source>
</evidence>
<dbReference type="InterPro" id="IPR049261">
    <property type="entry name" value="RecA-like_C"/>
</dbReference>
<evidence type="ECO:0000313" key="12">
    <source>
        <dbReference type="EMBL" id="AHI53671.1"/>
    </source>
</evidence>
<feature type="binding site" evidence="7">
    <location>
        <begin position="75"/>
        <end position="82"/>
    </location>
    <ligand>
        <name>ATP</name>
        <dbReference type="ChEBI" id="CHEBI:30616"/>
    </ligand>
</feature>
<dbReference type="GO" id="GO:0006310">
    <property type="term" value="P:DNA recombination"/>
    <property type="evidence" value="ECO:0007669"/>
    <property type="project" value="UniProtKB-UniRule"/>
</dbReference>
<organism evidence="12 13">
    <name type="scientific">Spiroplasma sabaudiense Ar-1343</name>
    <dbReference type="NCBI Taxonomy" id="1276257"/>
    <lineage>
        <taxon>Bacteria</taxon>
        <taxon>Bacillati</taxon>
        <taxon>Mycoplasmatota</taxon>
        <taxon>Mollicutes</taxon>
        <taxon>Entomoplasmatales</taxon>
        <taxon>Spiroplasmataceae</taxon>
        <taxon>Spiroplasma</taxon>
    </lineage>
</organism>
<evidence type="ECO:0000256" key="8">
    <source>
        <dbReference type="RuleBase" id="RU000526"/>
    </source>
</evidence>
<evidence type="ECO:0000256" key="2">
    <source>
        <dbReference type="ARBA" id="ARBA00015553"/>
    </source>
</evidence>
<dbReference type="Gene3D" id="3.40.50.300">
    <property type="entry name" value="P-loop containing nucleotide triphosphate hydrolases"/>
    <property type="match status" value="1"/>
</dbReference>
<gene>
    <name evidence="7 12" type="primary">recA</name>
    <name evidence="12" type="ORF">SSABA_v1c02590</name>
</gene>
<dbReference type="HAMAP" id="MF_00268">
    <property type="entry name" value="RecA"/>
    <property type="match status" value="1"/>
</dbReference>
<dbReference type="EMBL" id="CP006934">
    <property type="protein sequence ID" value="AHI53671.1"/>
    <property type="molecule type" value="Genomic_DNA"/>
</dbReference>
<dbReference type="FunFam" id="3.40.50.300:FF:000087">
    <property type="entry name" value="Recombinase RecA"/>
    <property type="match status" value="1"/>
</dbReference>
<dbReference type="PROSITE" id="PS00321">
    <property type="entry name" value="RECA_1"/>
    <property type="match status" value="1"/>
</dbReference>
<keyword evidence="7 8" id="KW-0234">DNA repair</keyword>
<evidence type="ECO:0000256" key="5">
    <source>
        <dbReference type="ARBA" id="ARBA00023125"/>
    </source>
</evidence>
<dbReference type="Pfam" id="PF00154">
    <property type="entry name" value="RecA_N"/>
    <property type="match status" value="1"/>
</dbReference>
<comment type="subcellular location">
    <subcellularLocation>
        <location evidence="7">Cytoplasm</location>
    </subcellularLocation>
</comment>
<dbReference type="GO" id="GO:0005524">
    <property type="term" value="F:ATP binding"/>
    <property type="evidence" value="ECO:0007669"/>
    <property type="project" value="UniProtKB-UniRule"/>
</dbReference>
<keyword evidence="6 7" id="KW-0233">DNA recombination</keyword>
<dbReference type="InterPro" id="IPR020584">
    <property type="entry name" value="DNA_recomb/repair_RecA_CS"/>
</dbReference>
<keyword evidence="13" id="KW-1185">Reference proteome</keyword>
<dbReference type="PROSITE" id="PS50162">
    <property type="entry name" value="RECA_2"/>
    <property type="match status" value="1"/>
</dbReference>
<dbReference type="Pfam" id="PF21096">
    <property type="entry name" value="RecA_C"/>
    <property type="match status" value="1"/>
</dbReference>
<dbReference type="InterPro" id="IPR003593">
    <property type="entry name" value="AAA+_ATPase"/>
</dbReference>
<dbReference type="HOGENOM" id="CLU_040469_3_2_14"/>
<dbReference type="SUPFAM" id="SSF52540">
    <property type="entry name" value="P-loop containing nucleoside triphosphate hydrolases"/>
    <property type="match status" value="1"/>
</dbReference>
<keyword evidence="7 9" id="KW-0227">DNA damage</keyword>
<dbReference type="RefSeq" id="WP_025250807.1">
    <property type="nucleotide sequence ID" value="NZ_CP006934.1"/>
</dbReference>
<dbReference type="SMART" id="SM00382">
    <property type="entry name" value="AAA"/>
    <property type="match status" value="1"/>
</dbReference>
<dbReference type="InterPro" id="IPR020587">
    <property type="entry name" value="RecA_monomer-monomer_interface"/>
</dbReference>
<dbReference type="GO" id="GO:0140664">
    <property type="term" value="F:ATP-dependent DNA damage sensor activity"/>
    <property type="evidence" value="ECO:0007669"/>
    <property type="project" value="InterPro"/>
</dbReference>